<dbReference type="Pfam" id="PF11911">
    <property type="entry name" value="DUF3429"/>
    <property type="match status" value="1"/>
</dbReference>
<keyword evidence="2" id="KW-1185">Reference proteome</keyword>
<name>A0A3Q0SRS3_AMPCI</name>
<evidence type="ECO:0000313" key="1">
    <source>
        <dbReference type="Ensembl" id="ENSACIP00000027584.1"/>
    </source>
</evidence>
<dbReference type="PANTHER" id="PTHR15887">
    <property type="entry name" value="TRANSMEMBRANE PROTEIN 69"/>
    <property type="match status" value="1"/>
</dbReference>
<dbReference type="GeneTree" id="ENSGT00390000015318"/>
<dbReference type="Proteomes" id="UP000261340">
    <property type="component" value="Unplaced"/>
</dbReference>
<evidence type="ECO:0000313" key="2">
    <source>
        <dbReference type="Proteomes" id="UP000261340"/>
    </source>
</evidence>
<organism evidence="1 2">
    <name type="scientific">Amphilophus citrinellus</name>
    <name type="common">Midas cichlid</name>
    <name type="synonym">Cichlasoma citrinellum</name>
    <dbReference type="NCBI Taxonomy" id="61819"/>
    <lineage>
        <taxon>Eukaryota</taxon>
        <taxon>Metazoa</taxon>
        <taxon>Chordata</taxon>
        <taxon>Craniata</taxon>
        <taxon>Vertebrata</taxon>
        <taxon>Euteleostomi</taxon>
        <taxon>Actinopterygii</taxon>
        <taxon>Neopterygii</taxon>
        <taxon>Teleostei</taxon>
        <taxon>Neoteleostei</taxon>
        <taxon>Acanthomorphata</taxon>
        <taxon>Ovalentaria</taxon>
        <taxon>Cichlomorphae</taxon>
        <taxon>Cichliformes</taxon>
        <taxon>Cichlidae</taxon>
        <taxon>New World cichlids</taxon>
        <taxon>Cichlasomatinae</taxon>
        <taxon>Heroini</taxon>
        <taxon>Amphilophus</taxon>
    </lineage>
</organism>
<reference evidence="1" key="2">
    <citation type="submission" date="2025-09" db="UniProtKB">
        <authorList>
            <consortium name="Ensembl"/>
        </authorList>
    </citation>
    <scope>IDENTIFICATION</scope>
</reference>
<accession>A0A3Q0SRS3</accession>
<dbReference type="InterPro" id="IPR021836">
    <property type="entry name" value="DUF3429"/>
</dbReference>
<protein>
    <submittedName>
        <fullName evidence="1">Transmembrane protein 69</fullName>
    </submittedName>
</protein>
<dbReference type="PROSITE" id="PS51257">
    <property type="entry name" value="PROKAR_LIPOPROTEIN"/>
    <property type="match status" value="1"/>
</dbReference>
<dbReference type="PANTHER" id="PTHR15887:SF1">
    <property type="entry name" value="TRANSMEMBRANE PROTEIN 69"/>
    <property type="match status" value="1"/>
</dbReference>
<sequence>MKDLWIGSKPALYSLFMAVTVSCCPELACAQLAYAGCIVSFLGGARWGFALPDSSPARPDWINLADSVVPSLIAWATVLMSHSIVPVESHCIMICLCFPLTSAGLKPCPGHCCFFFFSCRHSCKKSYKEKTIS</sequence>
<proteinExistence type="predicted"/>
<reference evidence="1" key="1">
    <citation type="submission" date="2025-08" db="UniProtKB">
        <authorList>
            <consortium name="Ensembl"/>
        </authorList>
    </citation>
    <scope>IDENTIFICATION</scope>
</reference>
<dbReference type="Ensembl" id="ENSACIT00000028313.1">
    <property type="protein sequence ID" value="ENSACIP00000027584.1"/>
    <property type="gene ID" value="ENSACIG00000021384.1"/>
</dbReference>
<dbReference type="AlphaFoldDB" id="A0A3Q0SRS3"/>